<dbReference type="InterPro" id="IPR016024">
    <property type="entry name" value="ARM-type_fold"/>
</dbReference>
<feature type="transmembrane region" description="Helical" evidence="1">
    <location>
        <begin position="636"/>
        <end position="657"/>
    </location>
</feature>
<keyword evidence="3" id="KW-1185">Reference proteome</keyword>
<dbReference type="SUPFAM" id="SSF48371">
    <property type="entry name" value="ARM repeat"/>
    <property type="match status" value="1"/>
</dbReference>
<reference evidence="2 3" key="1">
    <citation type="journal article" date="2006" name="Science">
        <title>Genome of rice cluster I archaea -- the key methane producers in the rice rhizosphere.</title>
        <authorList>
            <person name="Erkel C."/>
            <person name="Kube M."/>
            <person name="Reinhardt R."/>
            <person name="Liesack W."/>
        </authorList>
    </citation>
    <scope>NUCLEOTIDE SEQUENCE [LARGE SCALE GENOMIC DNA]</scope>
    <source>
        <strain evidence="3">DSM 22066 / NBRC 105507 / MRE50</strain>
    </source>
</reference>
<evidence type="ECO:0000313" key="2">
    <source>
        <dbReference type="EMBL" id="CAJ35434.1"/>
    </source>
</evidence>
<name>Q0W859_METAR</name>
<gene>
    <name evidence="2" type="ORF">LRC487</name>
</gene>
<dbReference type="Gene3D" id="1.25.10.10">
    <property type="entry name" value="Leucine-rich Repeat Variant"/>
    <property type="match status" value="2"/>
</dbReference>
<dbReference type="GO" id="GO:0016491">
    <property type="term" value="F:oxidoreductase activity"/>
    <property type="evidence" value="ECO:0007669"/>
    <property type="project" value="TreeGrafter"/>
</dbReference>
<dbReference type="RefSeq" id="WP_012037059.1">
    <property type="nucleotide sequence ID" value="NC_009464.1"/>
</dbReference>
<dbReference type="eggNOG" id="arCOG02966">
    <property type="taxonomic scope" value="Archaea"/>
</dbReference>
<evidence type="ECO:0008006" key="4">
    <source>
        <dbReference type="Google" id="ProtNLM"/>
    </source>
</evidence>
<accession>Q0W859</accession>
<dbReference type="PANTHER" id="PTHR12697:SF5">
    <property type="entry name" value="DEOXYHYPUSINE HYDROXYLASE"/>
    <property type="match status" value="1"/>
</dbReference>
<dbReference type="KEGG" id="rci:LRC487"/>
<dbReference type="InterPro" id="IPR004155">
    <property type="entry name" value="PBS_lyase_HEAT"/>
</dbReference>
<dbReference type="AlphaFoldDB" id="Q0W859"/>
<organism evidence="2 3">
    <name type="scientific">Methanocella arvoryzae (strain DSM 22066 / NBRC 105507 / MRE50)</name>
    <dbReference type="NCBI Taxonomy" id="351160"/>
    <lineage>
        <taxon>Archaea</taxon>
        <taxon>Methanobacteriati</taxon>
        <taxon>Methanobacteriota</taxon>
        <taxon>Stenosarchaea group</taxon>
        <taxon>Methanomicrobia</taxon>
        <taxon>Methanocellales</taxon>
        <taxon>Methanocellaceae</taxon>
        <taxon>Methanocella</taxon>
    </lineage>
</organism>
<dbReference type="SMART" id="SM00567">
    <property type="entry name" value="EZ_HEAT"/>
    <property type="match status" value="7"/>
</dbReference>
<protein>
    <recommendedName>
        <fullName evidence="4">HEAT repeat domain-containing protein</fullName>
    </recommendedName>
</protein>
<dbReference type="Pfam" id="PF13646">
    <property type="entry name" value="HEAT_2"/>
    <property type="match status" value="2"/>
</dbReference>
<dbReference type="EMBL" id="AM114193">
    <property type="protein sequence ID" value="CAJ35434.1"/>
    <property type="molecule type" value="Genomic_DNA"/>
</dbReference>
<evidence type="ECO:0000313" key="3">
    <source>
        <dbReference type="Proteomes" id="UP000000663"/>
    </source>
</evidence>
<evidence type="ECO:0000256" key="1">
    <source>
        <dbReference type="SAM" id="Phobius"/>
    </source>
</evidence>
<dbReference type="PANTHER" id="PTHR12697">
    <property type="entry name" value="PBS LYASE HEAT-LIKE PROTEIN"/>
    <property type="match status" value="1"/>
</dbReference>
<keyword evidence="1" id="KW-0472">Membrane</keyword>
<keyword evidence="1" id="KW-1133">Transmembrane helix</keyword>
<proteinExistence type="predicted"/>
<sequence>MVEYPSASWNQQRMQEALKSPELTVKMSALRVLQEVPKDEYVQALMNSLEDPDRLVRINAAIALGKIRNPQATIPLIRHAVTDPDREVQSYALWAFRQIDYSMASQQLIELLTTSDNHPMIRFAANEIRQKSDVKAIEGIIQRFHSREAYAAYDLDVRASGALYEIGNITVEPLVKCLDSEDVRVQVNAIYTLGKIGDNRAVLPLISHIQNAGIEVRSRISDALIKIGDSAVPDLIKLLEHNDRDIKWIAAYTLGKIGPAAEPALIAALQARGDKPSEDIIYALGTAGTADSFSLIHKIYQNTKDDSVKAWSTISLSNLIARNYDSLDSPEMAEEFLDSLGEQLKPHMTLDSEALLRLGKIYVIRALRSETPDKLSQNITIAVKCFDLSIIEGETVLAKAYRLFYGSYLKLMTSRSAEIMGYVERDFTDLKKDAEKTDNKKEIMIVIGDVLAVLRKAYADRSYNFTGLFAEYVDTCVTIERFIPLDEGPKEEAKKLSQKEIAKLHTDIEIVQKKIGTLIDQFGASADTESAAQALRLSTELAKMDTGTYNDFRVVESCLKTIVNHMKVPAEEKSDLHFKILMISKNGLSQVEAVIDQISKSLNVKPSAEEEQKGAIETKATEAATEDKEVNKKTSILEYVAIVILVLLIAAVLLLALNKFGYIDLPYTFPISWLNRDIATLFLNA</sequence>
<dbReference type="STRING" id="351160.LRC487"/>
<keyword evidence="1" id="KW-0812">Transmembrane</keyword>
<dbReference type="InterPro" id="IPR011989">
    <property type="entry name" value="ARM-like"/>
</dbReference>
<dbReference type="GeneID" id="5144178"/>
<dbReference type="Proteomes" id="UP000000663">
    <property type="component" value="Chromosome"/>
</dbReference>